<keyword evidence="15" id="KW-1185">Reference proteome</keyword>
<dbReference type="CDD" id="cd00082">
    <property type="entry name" value="HisKA"/>
    <property type="match status" value="1"/>
</dbReference>
<dbReference type="PANTHER" id="PTHR43065:SF42">
    <property type="entry name" value="TWO-COMPONENT SENSOR PPRA"/>
    <property type="match status" value="1"/>
</dbReference>
<dbReference type="InterPro" id="IPR013767">
    <property type="entry name" value="PAS_fold"/>
</dbReference>
<dbReference type="PRINTS" id="PR00344">
    <property type="entry name" value="BCTRLSENSOR"/>
</dbReference>
<evidence type="ECO:0000256" key="2">
    <source>
        <dbReference type="ARBA" id="ARBA00012438"/>
    </source>
</evidence>
<dbReference type="InterPro" id="IPR011006">
    <property type="entry name" value="CheY-like_superfamily"/>
</dbReference>
<keyword evidence="7" id="KW-0067">ATP-binding</keyword>
<keyword evidence="3 9" id="KW-0597">Phosphoprotein</keyword>
<dbReference type="InterPro" id="IPR003594">
    <property type="entry name" value="HATPase_dom"/>
</dbReference>
<feature type="domain" description="Histidine kinase" evidence="11">
    <location>
        <begin position="331"/>
        <end position="555"/>
    </location>
</feature>
<dbReference type="Pfam" id="PF02518">
    <property type="entry name" value="HATPase_c"/>
    <property type="match status" value="1"/>
</dbReference>
<dbReference type="Gene3D" id="1.10.287.130">
    <property type="match status" value="1"/>
</dbReference>
<dbReference type="PROSITE" id="PS50109">
    <property type="entry name" value="HIS_KIN"/>
    <property type="match status" value="1"/>
</dbReference>
<evidence type="ECO:0000256" key="10">
    <source>
        <dbReference type="SAM" id="Coils"/>
    </source>
</evidence>
<dbReference type="InterPro" id="IPR004358">
    <property type="entry name" value="Sig_transdc_His_kin-like_C"/>
</dbReference>
<feature type="coiled-coil region" evidence="10">
    <location>
        <begin position="281"/>
        <end position="322"/>
    </location>
</feature>
<dbReference type="SMART" id="SM00387">
    <property type="entry name" value="HATPase_c"/>
    <property type="match status" value="1"/>
</dbReference>
<feature type="modified residue" description="4-aspartylphosphate" evidence="9">
    <location>
        <position position="627"/>
    </location>
</feature>
<comment type="caution">
    <text evidence="14">The sequence shown here is derived from an EMBL/GenBank/DDBJ whole genome shotgun (WGS) entry which is preliminary data.</text>
</comment>
<dbReference type="InterPro" id="IPR005467">
    <property type="entry name" value="His_kinase_dom"/>
</dbReference>
<dbReference type="SUPFAM" id="SSF47384">
    <property type="entry name" value="Homodimeric domain of signal transducing histidine kinase"/>
    <property type="match status" value="1"/>
</dbReference>
<evidence type="ECO:0000259" key="11">
    <source>
        <dbReference type="PROSITE" id="PS50109"/>
    </source>
</evidence>
<name>A0ABU9MCD5_STUCH</name>
<dbReference type="Proteomes" id="UP001467669">
    <property type="component" value="Unassembled WGS sequence"/>
</dbReference>
<dbReference type="Pfam" id="PF00512">
    <property type="entry name" value="HisKA"/>
    <property type="match status" value="1"/>
</dbReference>
<organism evidence="14 15">
    <name type="scientific">Stutzerimonas chloritidismutans</name>
    <name type="common">Pseudomonas chloritidismutans</name>
    <dbReference type="NCBI Taxonomy" id="203192"/>
    <lineage>
        <taxon>Bacteria</taxon>
        <taxon>Pseudomonadati</taxon>
        <taxon>Pseudomonadota</taxon>
        <taxon>Gammaproteobacteria</taxon>
        <taxon>Pseudomonadales</taxon>
        <taxon>Pseudomonadaceae</taxon>
        <taxon>Stutzerimonas</taxon>
    </lineage>
</organism>
<evidence type="ECO:0000256" key="5">
    <source>
        <dbReference type="ARBA" id="ARBA00022741"/>
    </source>
</evidence>
<gene>
    <name evidence="14" type="ORF">AAGW23_21005</name>
</gene>
<sequence>MTADISSEARRLLIGTGCGVDFSHLIQLLVEEGYEIAFCSSDSFFQQLDHRTGAVIATDRFLASAVARSGVTEQGDKADIPFILISDAQSESRDDFIAIKEQLPGWLTDLVILEQPVTPAALLSTVAMAWRSRLRQFEIADRLVELAEQQATLEKLVEHLPVGICLIDVNGTTVLSNPTYERYVPNRRIPSTDTQYAERWVGLDSEGQLIPRNRFAGARALRGETVEGADFRYYPDDGPELWTRVNAVPLYDSQRNIKGAALVVIDLNAEKQNEEMLRRFNDDLEYQVKARTRALEEALEKLTQETRERARTEEQLRQSMKMDAVGQLTGGIAHDFNNMLTGVIGALDLMRLRIGRQQYGDLDRYMTAAYTSASRAAALTQRLLAFSRRQSLEARATSVNPLILSLGDLLKRTMTERIKLELQLDDNAGLALVDPNQLENALLNLCINARDAMPDGGTLAIATSRADIDEADAIRLGGNQGSYVSIRVSDTGVGIAESVLGNIFEPFFTTKPLGQGTGLGLSMVYGFVQQSSGFVSVTSEEGAGTSITLYIPLALTSAVEKASTIAPVDFTCGKGQTILVVEDDDSVRLLLASALEDFGYKVHLAEDGQQALSLLDGLHALDLLITDVGLPGLNGRQLAEIIQQKRPSLPVLFISGYAENAAIRSEFLGVGMSMMTKPFTLEHLAATVSAAFEGRAAPGAV</sequence>
<dbReference type="SMART" id="SM00388">
    <property type="entry name" value="HisKA"/>
    <property type="match status" value="1"/>
</dbReference>
<dbReference type="EC" id="2.7.13.3" evidence="2"/>
<dbReference type="InterPro" id="IPR000700">
    <property type="entry name" value="PAS-assoc_C"/>
</dbReference>
<dbReference type="CDD" id="cd00130">
    <property type="entry name" value="PAS"/>
    <property type="match status" value="1"/>
</dbReference>
<feature type="domain" description="PAC" evidence="13">
    <location>
        <begin position="227"/>
        <end position="279"/>
    </location>
</feature>
<evidence type="ECO:0000259" key="13">
    <source>
        <dbReference type="PROSITE" id="PS50113"/>
    </source>
</evidence>
<keyword evidence="10" id="KW-0175">Coiled coil</keyword>
<dbReference type="Pfam" id="PF00989">
    <property type="entry name" value="PAS"/>
    <property type="match status" value="1"/>
</dbReference>
<dbReference type="SUPFAM" id="SSF52172">
    <property type="entry name" value="CheY-like"/>
    <property type="match status" value="1"/>
</dbReference>
<protein>
    <recommendedName>
        <fullName evidence="2">histidine kinase</fullName>
        <ecNumber evidence="2">2.7.13.3</ecNumber>
    </recommendedName>
</protein>
<dbReference type="PANTHER" id="PTHR43065">
    <property type="entry name" value="SENSOR HISTIDINE KINASE"/>
    <property type="match status" value="1"/>
</dbReference>
<evidence type="ECO:0000256" key="8">
    <source>
        <dbReference type="ARBA" id="ARBA00023012"/>
    </source>
</evidence>
<dbReference type="SUPFAM" id="SSF55785">
    <property type="entry name" value="PYP-like sensor domain (PAS domain)"/>
    <property type="match status" value="1"/>
</dbReference>
<dbReference type="InterPro" id="IPR036097">
    <property type="entry name" value="HisK_dim/P_sf"/>
</dbReference>
<evidence type="ECO:0000313" key="15">
    <source>
        <dbReference type="Proteomes" id="UP001467669"/>
    </source>
</evidence>
<dbReference type="PROSITE" id="PS50113">
    <property type="entry name" value="PAC"/>
    <property type="match status" value="1"/>
</dbReference>
<keyword evidence="4" id="KW-0808">Transferase</keyword>
<dbReference type="Gene3D" id="3.30.565.10">
    <property type="entry name" value="Histidine kinase-like ATPase, C-terminal domain"/>
    <property type="match status" value="1"/>
</dbReference>
<evidence type="ECO:0000256" key="7">
    <source>
        <dbReference type="ARBA" id="ARBA00022840"/>
    </source>
</evidence>
<feature type="domain" description="Response regulatory" evidence="12">
    <location>
        <begin position="577"/>
        <end position="692"/>
    </location>
</feature>
<comment type="catalytic activity">
    <reaction evidence="1">
        <text>ATP + protein L-histidine = ADP + protein N-phospho-L-histidine.</text>
        <dbReference type="EC" id="2.7.13.3"/>
    </reaction>
</comment>
<dbReference type="Gene3D" id="3.30.450.20">
    <property type="entry name" value="PAS domain"/>
    <property type="match status" value="1"/>
</dbReference>
<evidence type="ECO:0000256" key="4">
    <source>
        <dbReference type="ARBA" id="ARBA00022679"/>
    </source>
</evidence>
<keyword evidence="5" id="KW-0547">Nucleotide-binding</keyword>
<dbReference type="PROSITE" id="PS50110">
    <property type="entry name" value="RESPONSE_REGULATORY"/>
    <property type="match status" value="1"/>
</dbReference>
<dbReference type="InterPro" id="IPR000014">
    <property type="entry name" value="PAS"/>
</dbReference>
<accession>A0ABU9MCD5</accession>
<evidence type="ECO:0000256" key="1">
    <source>
        <dbReference type="ARBA" id="ARBA00000085"/>
    </source>
</evidence>
<dbReference type="InterPro" id="IPR035965">
    <property type="entry name" value="PAS-like_dom_sf"/>
</dbReference>
<proteinExistence type="predicted"/>
<dbReference type="Gene3D" id="3.40.50.2300">
    <property type="match status" value="1"/>
</dbReference>
<dbReference type="EMBL" id="JBCFXD010000023">
    <property type="protein sequence ID" value="MEL7561324.1"/>
    <property type="molecule type" value="Genomic_DNA"/>
</dbReference>
<dbReference type="RefSeq" id="WP_342408208.1">
    <property type="nucleotide sequence ID" value="NZ_JBCFXD010000023.1"/>
</dbReference>
<keyword evidence="8" id="KW-0902">Two-component regulatory system</keyword>
<reference evidence="14 15" key="1">
    <citation type="submission" date="2024-04" db="EMBL/GenBank/DDBJ databases">
        <title>Draft Genome Sequence of Isolates Cultured from Underwater Hawaii Seamounts in the North Pacific Ocean.</title>
        <authorList>
            <person name="Sharma I."/>
            <person name="Darden B."/>
            <person name="Creggett J."/>
            <person name="Taylor S."/>
            <person name="Grant M.P."/>
            <person name="Scott J."/>
            <person name="Attles S."/>
            <person name="Walker S."/>
            <person name="Johnson G."/>
            <person name="St. Cloud C."/>
        </authorList>
    </citation>
    <scope>NUCLEOTIDE SEQUENCE [LARGE SCALE GENOMIC DNA]</scope>
    <source>
        <strain evidence="14 15">03GJ23</strain>
    </source>
</reference>
<dbReference type="InterPro" id="IPR001789">
    <property type="entry name" value="Sig_transdc_resp-reg_receiver"/>
</dbReference>
<dbReference type="Pfam" id="PF00072">
    <property type="entry name" value="Response_reg"/>
    <property type="match status" value="1"/>
</dbReference>
<evidence type="ECO:0000313" key="14">
    <source>
        <dbReference type="EMBL" id="MEL7561324.1"/>
    </source>
</evidence>
<evidence type="ECO:0000256" key="3">
    <source>
        <dbReference type="ARBA" id="ARBA00022553"/>
    </source>
</evidence>
<dbReference type="InterPro" id="IPR003661">
    <property type="entry name" value="HisK_dim/P_dom"/>
</dbReference>
<dbReference type="SMART" id="SM00448">
    <property type="entry name" value="REC"/>
    <property type="match status" value="1"/>
</dbReference>
<evidence type="ECO:0000256" key="9">
    <source>
        <dbReference type="PROSITE-ProRule" id="PRU00169"/>
    </source>
</evidence>
<dbReference type="SUPFAM" id="SSF55874">
    <property type="entry name" value="ATPase domain of HSP90 chaperone/DNA topoisomerase II/histidine kinase"/>
    <property type="match status" value="1"/>
</dbReference>
<evidence type="ECO:0000256" key="6">
    <source>
        <dbReference type="ARBA" id="ARBA00022777"/>
    </source>
</evidence>
<dbReference type="InterPro" id="IPR036890">
    <property type="entry name" value="HATPase_C_sf"/>
</dbReference>
<keyword evidence="6" id="KW-0418">Kinase</keyword>
<evidence type="ECO:0000259" key="12">
    <source>
        <dbReference type="PROSITE" id="PS50110"/>
    </source>
</evidence>